<dbReference type="Gene3D" id="1.10.260.40">
    <property type="entry name" value="lambda repressor-like DNA-binding domains"/>
    <property type="match status" value="1"/>
</dbReference>
<reference evidence="2 3" key="1">
    <citation type="submission" date="2021-03" db="EMBL/GenBank/DDBJ databases">
        <title>Genomic Encyclopedia of Type Strains, Phase IV (KMG-IV): sequencing the most valuable type-strain genomes for metagenomic binning, comparative biology and taxonomic classification.</title>
        <authorList>
            <person name="Goeker M."/>
        </authorList>
    </citation>
    <scope>NUCLEOTIDE SEQUENCE [LARGE SCALE GENOMIC DNA]</scope>
    <source>
        <strain evidence="2 3">DSM 24950</strain>
    </source>
</reference>
<dbReference type="SMART" id="SM00530">
    <property type="entry name" value="HTH_XRE"/>
    <property type="match status" value="1"/>
</dbReference>
<dbReference type="SUPFAM" id="SSF47413">
    <property type="entry name" value="lambda repressor-like DNA-binding domains"/>
    <property type="match status" value="1"/>
</dbReference>
<name>A0ABS4HVV0_9BACL</name>
<dbReference type="PROSITE" id="PS50943">
    <property type="entry name" value="HTH_CROC1"/>
    <property type="match status" value="1"/>
</dbReference>
<dbReference type="InterPro" id="IPR001387">
    <property type="entry name" value="Cro/C1-type_HTH"/>
</dbReference>
<dbReference type="RefSeq" id="WP_167053604.1">
    <property type="nucleotide sequence ID" value="NZ_JAAOZR010000006.1"/>
</dbReference>
<dbReference type="Proteomes" id="UP001519344">
    <property type="component" value="Unassembled WGS sequence"/>
</dbReference>
<sequence length="75" mass="8608">MKYELGRCLLSERLQDSGMTMLELALALHYKPERLYDFLENKRIMPLKSAISIADTLGCEVNDLYELITNEAVVN</sequence>
<evidence type="ECO:0000313" key="3">
    <source>
        <dbReference type="Proteomes" id="UP001519344"/>
    </source>
</evidence>
<accession>A0ABS4HVV0</accession>
<evidence type="ECO:0000259" key="1">
    <source>
        <dbReference type="PROSITE" id="PS50943"/>
    </source>
</evidence>
<dbReference type="CDD" id="cd00093">
    <property type="entry name" value="HTH_XRE"/>
    <property type="match status" value="1"/>
</dbReference>
<feature type="domain" description="HTH cro/C1-type" evidence="1">
    <location>
        <begin position="10"/>
        <end position="64"/>
    </location>
</feature>
<gene>
    <name evidence="2" type="ORF">J2Z65_001277</name>
</gene>
<dbReference type="Pfam" id="PF13443">
    <property type="entry name" value="HTH_26"/>
    <property type="match status" value="1"/>
</dbReference>
<dbReference type="InterPro" id="IPR010982">
    <property type="entry name" value="Lambda_DNA-bd_dom_sf"/>
</dbReference>
<proteinExistence type="predicted"/>
<evidence type="ECO:0000313" key="2">
    <source>
        <dbReference type="EMBL" id="MBP1962079.1"/>
    </source>
</evidence>
<dbReference type="EMBL" id="JAGGKV010000002">
    <property type="protein sequence ID" value="MBP1962079.1"/>
    <property type="molecule type" value="Genomic_DNA"/>
</dbReference>
<protein>
    <submittedName>
        <fullName evidence="2">Plasmid maintenance system antidote protein VapI</fullName>
    </submittedName>
</protein>
<comment type="caution">
    <text evidence="2">The sequence shown here is derived from an EMBL/GenBank/DDBJ whole genome shotgun (WGS) entry which is preliminary data.</text>
</comment>
<keyword evidence="3" id="KW-1185">Reference proteome</keyword>
<organism evidence="2 3">
    <name type="scientific">Paenibacillus aceris</name>
    <dbReference type="NCBI Taxonomy" id="869555"/>
    <lineage>
        <taxon>Bacteria</taxon>
        <taxon>Bacillati</taxon>
        <taxon>Bacillota</taxon>
        <taxon>Bacilli</taxon>
        <taxon>Bacillales</taxon>
        <taxon>Paenibacillaceae</taxon>
        <taxon>Paenibacillus</taxon>
    </lineage>
</organism>